<dbReference type="Pfam" id="PF13482">
    <property type="entry name" value="RNase_H_2"/>
    <property type="match status" value="1"/>
</dbReference>
<dbReference type="InterPro" id="IPR012337">
    <property type="entry name" value="RNaseH-like_sf"/>
</dbReference>
<gene>
    <name evidence="2" type="ORF">E6K73_03765</name>
</gene>
<accession>A0A538SL80</accession>
<comment type="caution">
    <text evidence="2">The sequence shown here is derived from an EMBL/GenBank/DDBJ whole genome shotgun (WGS) entry which is preliminary data.</text>
</comment>
<dbReference type="PANTHER" id="PTHR38462:SF1">
    <property type="entry name" value="YPRB RIBONUCLEASE H-LIKE DOMAIN-CONTAINING PROTEIN"/>
    <property type="match status" value="1"/>
</dbReference>
<dbReference type="PANTHER" id="PTHR38462">
    <property type="entry name" value="EXONUCLEASE-LIKE PROTEIN"/>
    <property type="match status" value="1"/>
</dbReference>
<reference evidence="2 3" key="1">
    <citation type="journal article" date="2019" name="Nat. Microbiol.">
        <title>Mediterranean grassland soil C-N compound turnover is dependent on rainfall and depth, and is mediated by genomically divergent microorganisms.</title>
        <authorList>
            <person name="Diamond S."/>
            <person name="Andeer P.F."/>
            <person name="Li Z."/>
            <person name="Crits-Christoph A."/>
            <person name="Burstein D."/>
            <person name="Anantharaman K."/>
            <person name="Lane K.R."/>
            <person name="Thomas B.C."/>
            <person name="Pan C."/>
            <person name="Northen T.R."/>
            <person name="Banfield J.F."/>
        </authorList>
    </citation>
    <scope>NUCLEOTIDE SEQUENCE [LARGE SCALE GENOMIC DNA]</scope>
    <source>
        <strain evidence="2">WS_3</strain>
    </source>
</reference>
<evidence type="ECO:0000313" key="2">
    <source>
        <dbReference type="EMBL" id="TMQ52119.1"/>
    </source>
</evidence>
<dbReference type="AlphaFoldDB" id="A0A538SL80"/>
<proteinExistence type="predicted"/>
<name>A0A538SL80_UNCEI</name>
<feature type="domain" description="YprB ribonuclease H-like" evidence="1">
    <location>
        <begin position="115"/>
        <end position="280"/>
    </location>
</feature>
<evidence type="ECO:0000313" key="3">
    <source>
        <dbReference type="Proteomes" id="UP000320184"/>
    </source>
</evidence>
<dbReference type="SUPFAM" id="SSF53098">
    <property type="entry name" value="Ribonuclease H-like"/>
    <property type="match status" value="1"/>
</dbReference>
<dbReference type="Gene3D" id="3.30.420.10">
    <property type="entry name" value="Ribonuclease H-like superfamily/Ribonuclease H"/>
    <property type="match status" value="1"/>
</dbReference>
<protein>
    <recommendedName>
        <fullName evidence="1">YprB ribonuclease H-like domain-containing protein</fullName>
    </recommendedName>
</protein>
<sequence length="296" mass="32867">MLDRALLRERLAELVRGRRVGAEPPGRSGEPRAEGVVAAPPVNRGVRETPVSRGVGVEEFLPGGEWHDRRGAVFVHERLRSSLERPRPSWGTLGAPPENEVELSALASLGLERALFLDLETGGLASSPVFLAGTMRWNGTDFVLRQYFARHYGEEATLLGALSEATRGVEFLVTFNGKSYDAPFMLGRAHVHGVPVTLPPRHLDLLHPARRRWKRLLRDCRLQTLESHVCRRRRSGDVPSDEVPYLYHDYVRSGDPYRLVPVFHHNLLDVITMAEILRALCSGMGGPARAEGLALG</sequence>
<evidence type="ECO:0000259" key="1">
    <source>
        <dbReference type="Pfam" id="PF13482"/>
    </source>
</evidence>
<dbReference type="Proteomes" id="UP000320184">
    <property type="component" value="Unassembled WGS sequence"/>
</dbReference>
<dbReference type="InterPro" id="IPR038720">
    <property type="entry name" value="YprB_RNase_H-like_dom"/>
</dbReference>
<organism evidence="2 3">
    <name type="scientific">Eiseniibacteriota bacterium</name>
    <dbReference type="NCBI Taxonomy" id="2212470"/>
    <lineage>
        <taxon>Bacteria</taxon>
        <taxon>Candidatus Eiseniibacteriota</taxon>
    </lineage>
</organism>
<dbReference type="GO" id="GO:0003676">
    <property type="term" value="F:nucleic acid binding"/>
    <property type="evidence" value="ECO:0007669"/>
    <property type="project" value="InterPro"/>
</dbReference>
<dbReference type="InterPro" id="IPR036397">
    <property type="entry name" value="RNaseH_sf"/>
</dbReference>
<dbReference type="EMBL" id="VBOT01000044">
    <property type="protein sequence ID" value="TMQ52119.1"/>
    <property type="molecule type" value="Genomic_DNA"/>
</dbReference>